<comment type="caution">
    <text evidence="4">The sequence shown here is derived from an EMBL/GenBank/DDBJ whole genome shotgun (WGS) entry which is preliminary data.</text>
</comment>
<dbReference type="SUPFAM" id="SSF53335">
    <property type="entry name" value="S-adenosyl-L-methionine-dependent methyltransferases"/>
    <property type="match status" value="1"/>
</dbReference>
<protein>
    <recommendedName>
        <fullName evidence="3">Methyltransferase domain-containing protein</fullName>
    </recommendedName>
</protein>
<reference evidence="4 5" key="1">
    <citation type="submission" date="2024-01" db="EMBL/GenBank/DDBJ databases">
        <title>Complete genome of Cladobotryum mycophilum ATHUM6906.</title>
        <authorList>
            <person name="Christinaki A.C."/>
            <person name="Myridakis A.I."/>
            <person name="Kouvelis V.N."/>
        </authorList>
    </citation>
    <scope>NUCLEOTIDE SEQUENCE [LARGE SCALE GENOMIC DNA]</scope>
    <source>
        <strain evidence="4 5">ATHUM6906</strain>
    </source>
</reference>
<dbReference type="PANTHER" id="PTHR43861:SF1">
    <property type="entry name" value="TRANS-ACONITATE 2-METHYLTRANSFERASE"/>
    <property type="match status" value="1"/>
</dbReference>
<evidence type="ECO:0000313" key="4">
    <source>
        <dbReference type="EMBL" id="KAK5988384.1"/>
    </source>
</evidence>
<evidence type="ECO:0000259" key="3">
    <source>
        <dbReference type="Pfam" id="PF13649"/>
    </source>
</evidence>
<evidence type="ECO:0000313" key="5">
    <source>
        <dbReference type="Proteomes" id="UP001338125"/>
    </source>
</evidence>
<feature type="domain" description="Methyltransferase" evidence="3">
    <location>
        <begin position="29"/>
        <end position="121"/>
    </location>
</feature>
<dbReference type="EMBL" id="JAVFKD010000016">
    <property type="protein sequence ID" value="KAK5988384.1"/>
    <property type="molecule type" value="Genomic_DNA"/>
</dbReference>
<dbReference type="Pfam" id="PF13649">
    <property type="entry name" value="Methyltransf_25"/>
    <property type="match status" value="1"/>
</dbReference>
<dbReference type="Proteomes" id="UP001338125">
    <property type="component" value="Unassembled WGS sequence"/>
</dbReference>
<dbReference type="PANTHER" id="PTHR43861">
    <property type="entry name" value="TRANS-ACONITATE 2-METHYLTRANSFERASE-RELATED"/>
    <property type="match status" value="1"/>
</dbReference>
<organism evidence="4 5">
    <name type="scientific">Cladobotryum mycophilum</name>
    <dbReference type="NCBI Taxonomy" id="491253"/>
    <lineage>
        <taxon>Eukaryota</taxon>
        <taxon>Fungi</taxon>
        <taxon>Dikarya</taxon>
        <taxon>Ascomycota</taxon>
        <taxon>Pezizomycotina</taxon>
        <taxon>Sordariomycetes</taxon>
        <taxon>Hypocreomycetidae</taxon>
        <taxon>Hypocreales</taxon>
        <taxon>Hypocreaceae</taxon>
        <taxon>Cladobotryum</taxon>
    </lineage>
</organism>
<evidence type="ECO:0000256" key="2">
    <source>
        <dbReference type="ARBA" id="ARBA00022679"/>
    </source>
</evidence>
<name>A0ABR0S8S1_9HYPO</name>
<dbReference type="InterPro" id="IPR029063">
    <property type="entry name" value="SAM-dependent_MTases_sf"/>
</dbReference>
<keyword evidence="2" id="KW-0808">Transferase</keyword>
<gene>
    <name evidence="4" type="ORF">PT974_12536</name>
</gene>
<dbReference type="InterPro" id="IPR041698">
    <property type="entry name" value="Methyltransf_25"/>
</dbReference>
<keyword evidence="1" id="KW-0489">Methyltransferase</keyword>
<accession>A0ABR0S8S1</accession>
<keyword evidence="5" id="KW-1185">Reference proteome</keyword>
<dbReference type="Gene3D" id="3.40.50.150">
    <property type="entry name" value="Vaccinia Virus protein VP39"/>
    <property type="match status" value="1"/>
</dbReference>
<proteinExistence type="predicted"/>
<sequence>MTDSVLPTTSWIQNFELAVKPLLKPGMKVLEFACGTGSYSKRLLPWGAGNLTGVDISPVMVLSDWARFLVGDGSKPVSLAPNGSKAYFDLAFGAWFLNYGQSKEHLSHMFANISLNLKPGGVFVGVVPPPSESLDRLAELCTQPPLNRMWPKRMYTEKLASGDGWRTHVFLDNKGVDFKAWHLRKQVFEEAARLGGMLGKLKWRTEVLGPEHKANLAMSDEEWEVRQKFPEIGIIIVRKE</sequence>
<dbReference type="CDD" id="cd02440">
    <property type="entry name" value="AdoMet_MTases"/>
    <property type="match status" value="1"/>
</dbReference>
<evidence type="ECO:0000256" key="1">
    <source>
        <dbReference type="ARBA" id="ARBA00022603"/>
    </source>
</evidence>